<dbReference type="AlphaFoldDB" id="L7F0K9"/>
<feature type="transmembrane region" description="Helical" evidence="2">
    <location>
        <begin position="133"/>
        <end position="153"/>
    </location>
</feature>
<dbReference type="Proteomes" id="UP000010931">
    <property type="component" value="Unassembled WGS sequence"/>
</dbReference>
<evidence type="ECO:0000256" key="2">
    <source>
        <dbReference type="SAM" id="Phobius"/>
    </source>
</evidence>
<keyword evidence="5" id="KW-1185">Reference proteome</keyword>
<feature type="transmembrane region" description="Helical" evidence="2">
    <location>
        <begin position="165"/>
        <end position="186"/>
    </location>
</feature>
<dbReference type="PATRIC" id="fig|698760.3.peg.6611"/>
<dbReference type="STRING" id="85558.T45_02651"/>
<keyword evidence="2" id="KW-0472">Membrane</keyword>
<protein>
    <submittedName>
        <fullName evidence="4">Putative membrane protein</fullName>
    </submittedName>
</protein>
<dbReference type="PANTHER" id="PTHR30590:SF2">
    <property type="entry name" value="INNER MEMBRANE PROTEIN"/>
    <property type="match status" value="1"/>
</dbReference>
<dbReference type="InterPro" id="IPR012429">
    <property type="entry name" value="HGSNAT_cat"/>
</dbReference>
<feature type="compositionally biased region" description="Low complexity" evidence="1">
    <location>
        <begin position="494"/>
        <end position="514"/>
    </location>
</feature>
<evidence type="ECO:0000313" key="4">
    <source>
        <dbReference type="EMBL" id="ELP64526.1"/>
    </source>
</evidence>
<name>L7F0K9_STRT8</name>
<feature type="compositionally biased region" description="Low complexity" evidence="1">
    <location>
        <begin position="65"/>
        <end position="80"/>
    </location>
</feature>
<accession>L7F0K9</accession>
<proteinExistence type="predicted"/>
<organism evidence="4 5">
    <name type="scientific">Streptomyces turgidiscabies (strain Car8)</name>
    <dbReference type="NCBI Taxonomy" id="698760"/>
    <lineage>
        <taxon>Bacteria</taxon>
        <taxon>Bacillati</taxon>
        <taxon>Actinomycetota</taxon>
        <taxon>Actinomycetes</taxon>
        <taxon>Kitasatosporales</taxon>
        <taxon>Streptomycetaceae</taxon>
        <taxon>Streptomyces</taxon>
    </lineage>
</organism>
<feature type="domain" description="Heparan-alpha-glucosaminide N-acetyltransferase catalytic" evidence="3">
    <location>
        <begin position="97"/>
        <end position="298"/>
    </location>
</feature>
<sequence length="514" mass="54615">MRIDDLPHAALIDSFRSYVIRHSTFHPHAIPHSASAVTPVHNRTTDTQRTRNPSRQFTERPMPLPRFASRSRPSRSNRFSTGGPAVVTRENAASAPRIAGVDVARGLALLGMFSVHVFGAFEPDDSPTVAWQLAGGRSSATFALVAGVGLAFTTGGRTPRVGRGSLAAVTARALTVGLIGLLLGYAANAGGLGVDVILVFYALLFLLALPLLTLRARTLGCVALALGVLAPFLVHVLRGVLPEPAFDGDPTLQDVVTDPAGLLGDLLVHGPYPVLAWTAYLCAGLAIGRLDLYDRRTATRLLTAGLALAAAAWLACSWWLFRRGGLERLRRTEFADATGPHARDQVLWDTPDGDTWWSMVSRAPHSTSPFDLLHTLGAATALLAAALLLTRVTWVRRALLPLAAAGSMPLTLYTAHVLFLSTGTLNGSPGLQYAVLVAGSLLFAVAWRLTRGRGPLEVLVAGAARKARAWERGSGSGRRPPGSPSDLPVRRSEPAQPSLPAAPAARSESQNQHR</sequence>
<feature type="transmembrane region" description="Helical" evidence="2">
    <location>
        <begin position="399"/>
        <end position="419"/>
    </location>
</feature>
<dbReference type="PANTHER" id="PTHR30590">
    <property type="entry name" value="INNER MEMBRANE PROTEIN"/>
    <property type="match status" value="1"/>
</dbReference>
<feature type="transmembrane region" description="Helical" evidence="2">
    <location>
        <begin position="272"/>
        <end position="290"/>
    </location>
</feature>
<keyword evidence="2" id="KW-1133">Transmembrane helix</keyword>
<evidence type="ECO:0000313" key="5">
    <source>
        <dbReference type="Proteomes" id="UP000010931"/>
    </source>
</evidence>
<feature type="region of interest" description="Disordered" evidence="1">
    <location>
        <begin position="469"/>
        <end position="514"/>
    </location>
</feature>
<dbReference type="EMBL" id="AEJB01000446">
    <property type="protein sequence ID" value="ELP64526.1"/>
    <property type="molecule type" value="Genomic_DNA"/>
</dbReference>
<keyword evidence="2" id="KW-0812">Transmembrane</keyword>
<reference evidence="4 5" key="1">
    <citation type="journal article" date="2011" name="Plasmid">
        <title>Streptomyces turgidiscabies Car8 contains a modular pathogenicity island that shares virulence genes with other actinobacterial plant pathogens.</title>
        <authorList>
            <person name="Huguet-Tapia J.C."/>
            <person name="Badger J.H."/>
            <person name="Loria R."/>
            <person name="Pettis G.S."/>
        </authorList>
    </citation>
    <scope>NUCLEOTIDE SEQUENCE [LARGE SCALE GENOMIC DNA]</scope>
    <source>
        <strain evidence="4 5">Car8</strain>
    </source>
</reference>
<feature type="transmembrane region" description="Helical" evidence="2">
    <location>
        <begin position="103"/>
        <end position="121"/>
    </location>
</feature>
<feature type="transmembrane region" description="Helical" evidence="2">
    <location>
        <begin position="431"/>
        <end position="449"/>
    </location>
</feature>
<dbReference type="InterPro" id="IPR052529">
    <property type="entry name" value="Bact_Transport_Assoc"/>
</dbReference>
<evidence type="ECO:0000256" key="1">
    <source>
        <dbReference type="SAM" id="MobiDB-lite"/>
    </source>
</evidence>
<feature type="transmembrane region" description="Helical" evidence="2">
    <location>
        <begin position="192"/>
        <end position="212"/>
    </location>
</feature>
<feature type="transmembrane region" description="Helical" evidence="2">
    <location>
        <begin position="219"/>
        <end position="237"/>
    </location>
</feature>
<feature type="transmembrane region" description="Helical" evidence="2">
    <location>
        <begin position="372"/>
        <end position="392"/>
    </location>
</feature>
<dbReference type="Pfam" id="PF07786">
    <property type="entry name" value="HGSNAT_cat"/>
    <property type="match status" value="1"/>
</dbReference>
<feature type="transmembrane region" description="Helical" evidence="2">
    <location>
        <begin position="302"/>
        <end position="321"/>
    </location>
</feature>
<feature type="region of interest" description="Disordered" evidence="1">
    <location>
        <begin position="30"/>
        <end position="87"/>
    </location>
</feature>
<evidence type="ECO:0000259" key="3">
    <source>
        <dbReference type="Pfam" id="PF07786"/>
    </source>
</evidence>
<comment type="caution">
    <text evidence="4">The sequence shown here is derived from an EMBL/GenBank/DDBJ whole genome shotgun (WGS) entry which is preliminary data.</text>
</comment>
<gene>
    <name evidence="4" type="ORF">STRTUCAR8_08454</name>
</gene>